<evidence type="ECO:0000256" key="2">
    <source>
        <dbReference type="SAM" id="Phobius"/>
    </source>
</evidence>
<evidence type="ECO:0008006" key="5">
    <source>
        <dbReference type="Google" id="ProtNLM"/>
    </source>
</evidence>
<dbReference type="Proteomes" id="UP000483432">
    <property type="component" value="Unassembled WGS sequence"/>
</dbReference>
<reference evidence="3 4" key="1">
    <citation type="submission" date="2019-09" db="EMBL/GenBank/DDBJ databases">
        <title>H2 Metabolism Revealed by Metagenomic Analysis in Subglacial Sediment of East Antarctica.</title>
        <authorList>
            <person name="Yang Z."/>
            <person name="Zhang Y."/>
            <person name="Lv Y."/>
            <person name="Yan W."/>
            <person name="Xiao X."/>
            <person name="Sun B."/>
            <person name="Ma H."/>
        </authorList>
    </citation>
    <scope>NUCLEOTIDE SEQUENCE [LARGE SCALE GENOMIC DNA]</scope>
    <source>
        <strain evidence="3">Bin2_2</strain>
    </source>
</reference>
<dbReference type="EMBL" id="JAAFGW010000095">
    <property type="protein sequence ID" value="NDP48239.1"/>
    <property type="molecule type" value="Genomic_DNA"/>
</dbReference>
<feature type="transmembrane region" description="Helical" evidence="2">
    <location>
        <begin position="108"/>
        <end position="127"/>
    </location>
</feature>
<gene>
    <name evidence="3" type="ORF">GZ085_07580</name>
</gene>
<evidence type="ECO:0000256" key="1">
    <source>
        <dbReference type="SAM" id="MobiDB-lite"/>
    </source>
</evidence>
<proteinExistence type="predicted"/>
<dbReference type="AlphaFoldDB" id="A0A7C9K1C8"/>
<accession>A0A7C9K1C8</accession>
<protein>
    <recommendedName>
        <fullName evidence="5">Transmembrane protein</fullName>
    </recommendedName>
</protein>
<sequence length="222" mass="24228">MNPPLSLKDVVAFAPPDHVDDYANTRHAGAHEMQTHFTETPPACADNTGAVRFTERRITDLPNNATRSSGVLGFVGVIGGMLISAVLISGVAAGFAMSGVRWSVAGQYSTASVLVVFISAGALLYWWHALAGSARFLTCIDALVERRRHYLHLSSINTFENMHRLGMLARHENEIATGEQPSMRIPRIVNIQQMRSESFDSSMTRNKRNPSPIPDSDILPAA</sequence>
<keyword evidence="2" id="KW-0472">Membrane</keyword>
<organism evidence="3 4">
    <name type="scientific">Sulfuriferula multivorans</name>
    <dbReference type="NCBI Taxonomy" id="1559896"/>
    <lineage>
        <taxon>Bacteria</taxon>
        <taxon>Pseudomonadati</taxon>
        <taxon>Pseudomonadota</taxon>
        <taxon>Betaproteobacteria</taxon>
        <taxon>Nitrosomonadales</taxon>
        <taxon>Sulfuricellaceae</taxon>
        <taxon>Sulfuriferula</taxon>
    </lineage>
</organism>
<feature type="region of interest" description="Disordered" evidence="1">
    <location>
        <begin position="199"/>
        <end position="222"/>
    </location>
</feature>
<evidence type="ECO:0000313" key="3">
    <source>
        <dbReference type="EMBL" id="NDP48239.1"/>
    </source>
</evidence>
<evidence type="ECO:0000313" key="4">
    <source>
        <dbReference type="Proteomes" id="UP000483432"/>
    </source>
</evidence>
<feature type="transmembrane region" description="Helical" evidence="2">
    <location>
        <begin position="71"/>
        <end position="96"/>
    </location>
</feature>
<keyword evidence="2" id="KW-1133">Transmembrane helix</keyword>
<keyword evidence="2" id="KW-0812">Transmembrane</keyword>
<name>A0A7C9K1C8_9PROT</name>
<comment type="caution">
    <text evidence="3">The sequence shown here is derived from an EMBL/GenBank/DDBJ whole genome shotgun (WGS) entry which is preliminary data.</text>
</comment>